<dbReference type="PANTHER" id="PTHR43630:SF2">
    <property type="entry name" value="GLYCOSYLTRANSFERASE"/>
    <property type="match status" value="1"/>
</dbReference>
<dbReference type="RefSeq" id="WP_183562786.1">
    <property type="nucleotide sequence ID" value="NZ_CBCSLB010000006.1"/>
</dbReference>
<evidence type="ECO:0000259" key="1">
    <source>
        <dbReference type="Pfam" id="PF00535"/>
    </source>
</evidence>
<evidence type="ECO:0000313" key="3">
    <source>
        <dbReference type="Proteomes" id="UP000518605"/>
    </source>
</evidence>
<dbReference type="PANTHER" id="PTHR43630">
    <property type="entry name" value="POLY-BETA-1,6-N-ACETYL-D-GLUCOSAMINE SYNTHASE"/>
    <property type="match status" value="1"/>
</dbReference>
<dbReference type="AlphaFoldDB" id="A0A7W5C7M6"/>
<dbReference type="InterPro" id="IPR011990">
    <property type="entry name" value="TPR-like_helical_dom_sf"/>
</dbReference>
<dbReference type="CDD" id="cd02511">
    <property type="entry name" value="Beta4Glucosyltransferase"/>
    <property type="match status" value="1"/>
</dbReference>
<dbReference type="EMBL" id="JACHXW010000007">
    <property type="protein sequence ID" value="MBB3152642.1"/>
    <property type="molecule type" value="Genomic_DNA"/>
</dbReference>
<feature type="domain" description="Glycosyltransferase 2-like" evidence="1">
    <location>
        <begin position="9"/>
        <end position="129"/>
    </location>
</feature>
<dbReference type="SUPFAM" id="SSF53448">
    <property type="entry name" value="Nucleotide-diphospho-sugar transferases"/>
    <property type="match status" value="1"/>
</dbReference>
<dbReference type="InterPro" id="IPR001173">
    <property type="entry name" value="Glyco_trans_2-like"/>
</dbReference>
<dbReference type="SUPFAM" id="SSF48452">
    <property type="entry name" value="TPR-like"/>
    <property type="match status" value="1"/>
</dbReference>
<reference evidence="2 3" key="1">
    <citation type="submission" date="2020-08" db="EMBL/GenBank/DDBJ databases">
        <title>Genomic Encyclopedia of Type Strains, Phase III (KMG-III): the genomes of soil and plant-associated and newly described type strains.</title>
        <authorList>
            <person name="Whitman W."/>
        </authorList>
    </citation>
    <scope>NUCLEOTIDE SEQUENCE [LARGE SCALE GENOMIC DNA]</scope>
    <source>
        <strain evidence="2 3">CECT 8234</strain>
    </source>
</reference>
<protein>
    <submittedName>
        <fullName evidence="2">Tetratricopeptide (TPR) repeat protein</fullName>
    </submittedName>
</protein>
<organism evidence="2 3">
    <name type="scientific">Paenibacillus endophyticus</name>
    <dbReference type="NCBI Taxonomy" id="1294268"/>
    <lineage>
        <taxon>Bacteria</taxon>
        <taxon>Bacillati</taxon>
        <taxon>Bacillota</taxon>
        <taxon>Bacilli</taxon>
        <taxon>Bacillales</taxon>
        <taxon>Paenibacillaceae</taxon>
        <taxon>Paenibacillus</taxon>
    </lineage>
</organism>
<dbReference type="Gene3D" id="1.25.40.10">
    <property type="entry name" value="Tetratricopeptide repeat domain"/>
    <property type="match status" value="1"/>
</dbReference>
<dbReference type="Pfam" id="PF00535">
    <property type="entry name" value="Glycos_transf_2"/>
    <property type="match status" value="1"/>
</dbReference>
<dbReference type="InterPro" id="IPR029044">
    <property type="entry name" value="Nucleotide-diphossugar_trans"/>
</dbReference>
<keyword evidence="3" id="KW-1185">Reference proteome</keyword>
<accession>A0A7W5C7M6</accession>
<proteinExistence type="predicted"/>
<dbReference type="Proteomes" id="UP000518605">
    <property type="component" value="Unassembled WGS sequence"/>
</dbReference>
<comment type="caution">
    <text evidence="2">The sequence shown here is derived from an EMBL/GenBank/DDBJ whole genome shotgun (WGS) entry which is preliminary data.</text>
</comment>
<dbReference type="Gene3D" id="3.90.550.10">
    <property type="entry name" value="Spore Coat Polysaccharide Biosynthesis Protein SpsA, Chain A"/>
    <property type="match status" value="1"/>
</dbReference>
<gene>
    <name evidence="2" type="ORF">FHS16_002699</name>
</gene>
<sequence length="515" mass="57489">MVKPRKLISLCMIVKDEELHLPRCLTSVQGIVDEIIVVDTGSTDQTVAIAERYGARVVLAEWEHDFAKARNTGLALAQGDWILFLDADEELDTHTGKQLLAEACQPVQGLFLQIWNVTGANDDERGGTVHPVLRMFRNDDLVRFEGSIHEQIAASLLRRWPRAVFQLTDTKIIHYGYRQDIVTQKNKLQRNMELLERAVQKEPDNSFHQYNIGVEYLRAGMPSKALEAFRSARQQQGFEQLSYAHLVVKYEVRSLLSLSQWAEAADIARLGAAQFSDYPDLHHYHALALAQCGQLHAAVSSAAAALGIGAAPPQYHTEDGIGTYRTSYMLGRLKEVQLDTQGVVQAYIAALRFHPTLTPPLYRLCRYLRIAGEEARIASILAAQLACRSEEAVIKVAAIMSASGCLQAAKAWVSWHAVQLGSEAAEVLARWTKQAEHGAVKAEDEQQEEPGERYADLCERADRHLERLQLVLSPDTGMRQNVVPFVSPPAETFPVKALAMIRLLLPCEEGWRIRG</sequence>
<evidence type="ECO:0000313" key="2">
    <source>
        <dbReference type="EMBL" id="MBB3152642.1"/>
    </source>
</evidence>
<name>A0A7W5C7M6_9BACL</name>